<dbReference type="OrthoDB" id="9799970at2"/>
<dbReference type="Proteomes" id="UP000025229">
    <property type="component" value="Chromosome"/>
</dbReference>
<dbReference type="SUPFAM" id="SSF55729">
    <property type="entry name" value="Acyl-CoA N-acyltransferases (Nat)"/>
    <property type="match status" value="1"/>
</dbReference>
<dbReference type="HOGENOM" id="CLU_1110752_0_0_11"/>
<evidence type="ECO:0000256" key="1">
    <source>
        <dbReference type="SAM" id="MobiDB-lite"/>
    </source>
</evidence>
<keyword evidence="3" id="KW-1185">Reference proteome</keyword>
<gene>
    <name evidence="2" type="ORF">RradSPS_2693</name>
</gene>
<accession>A0A023X6Y6</accession>
<name>A0A023X6Y6_RUBRA</name>
<feature type="region of interest" description="Disordered" evidence="1">
    <location>
        <begin position="1"/>
        <end position="23"/>
    </location>
</feature>
<protein>
    <submittedName>
        <fullName evidence="2">Acetyltransferase (GNAT) family</fullName>
    </submittedName>
</protein>
<dbReference type="KEGG" id="rrd:RradSPS_2693"/>
<dbReference type="AlphaFoldDB" id="A0A023X6Y6"/>
<reference evidence="2 3" key="1">
    <citation type="submission" date="2014-03" db="EMBL/GenBank/DDBJ databases">
        <title>Complete genome sequence of the Radio-Resistant Rubrobacter radiotolerans RSPS-4.</title>
        <authorList>
            <person name="Egas C.C."/>
            <person name="Barroso C.C."/>
            <person name="Froufe H.J.C."/>
            <person name="Pacheco J.J."/>
            <person name="Albuquerque L.L."/>
            <person name="da Costa M.M.S."/>
        </authorList>
    </citation>
    <scope>NUCLEOTIDE SEQUENCE [LARGE SCALE GENOMIC DNA]</scope>
    <source>
        <strain evidence="2 3">RSPS-4</strain>
    </source>
</reference>
<dbReference type="GO" id="GO:0016740">
    <property type="term" value="F:transferase activity"/>
    <property type="evidence" value="ECO:0007669"/>
    <property type="project" value="UniProtKB-KW"/>
</dbReference>
<dbReference type="STRING" id="42256.RradSPS_2693"/>
<organism evidence="2 3">
    <name type="scientific">Rubrobacter radiotolerans</name>
    <name type="common">Arthrobacter radiotolerans</name>
    <dbReference type="NCBI Taxonomy" id="42256"/>
    <lineage>
        <taxon>Bacteria</taxon>
        <taxon>Bacillati</taxon>
        <taxon>Actinomycetota</taxon>
        <taxon>Rubrobacteria</taxon>
        <taxon>Rubrobacterales</taxon>
        <taxon>Rubrobacteraceae</taxon>
        <taxon>Rubrobacter</taxon>
    </lineage>
</organism>
<sequence length="250" mass="26724">MISHDGSESESGPGMSGAGTLPAVEPLGREGLDEAAKLHVAELGEEFVSRFGVRFMARYYRAFVEGEDARALCVREGGELVGVTVGATDAARHYSYLARRHGPALAFEVLLAAARSPRLAAELVRTRLLRYVRGLVRVVFGATGGKKVPEDDSGSGEGPVGFAVYVAVRRGRRLSGTGRALLSAFVAECERAGAKRVDTAARSGSAGERFFSSLGWERVEVRTSRSGERYALFAKRLHPEVPTSRPGDVG</sequence>
<dbReference type="eggNOG" id="COG0456">
    <property type="taxonomic scope" value="Bacteria"/>
</dbReference>
<dbReference type="InterPro" id="IPR016181">
    <property type="entry name" value="Acyl_CoA_acyltransferase"/>
</dbReference>
<proteinExistence type="predicted"/>
<dbReference type="Gene3D" id="3.40.630.30">
    <property type="match status" value="1"/>
</dbReference>
<evidence type="ECO:0000313" key="2">
    <source>
        <dbReference type="EMBL" id="AHY47976.1"/>
    </source>
</evidence>
<dbReference type="EMBL" id="CP007514">
    <property type="protein sequence ID" value="AHY47976.1"/>
    <property type="molecule type" value="Genomic_DNA"/>
</dbReference>
<keyword evidence="2" id="KW-0808">Transferase</keyword>
<evidence type="ECO:0000313" key="3">
    <source>
        <dbReference type="Proteomes" id="UP000025229"/>
    </source>
</evidence>